<dbReference type="AlphaFoldDB" id="A0AAN6J428"/>
<reference evidence="2" key="1">
    <citation type="submission" date="2021-12" db="EMBL/GenBank/DDBJ databases">
        <title>Black yeast isolated from Biological Soil Crust.</title>
        <authorList>
            <person name="Kurbessoian T."/>
        </authorList>
    </citation>
    <scope>NUCLEOTIDE SEQUENCE</scope>
    <source>
        <strain evidence="2">CCFEE 5208</strain>
    </source>
</reference>
<proteinExistence type="predicted"/>
<sequence>MYSQVAKALMAFAIVSMTGTVSATPVVQPTPERSGGYRGSCSGDVVVSIGKTLFLEANCGNGRGGTNSARIDLNTCFTNTFGTIEYRNGGNFMQTCDIYNFQYSGSTLSDFCDTGSNGKTKYTSFDLRRLGHWQLWRQSRLLGLMGEPGACDILPFTERGDAMRLQQPHVSNLGQMGIVYLKLPFYQEVNTLLLRSKNFCQVIDSYTTFNLS</sequence>
<gene>
    <name evidence="2" type="ORF">LTR82_012589</name>
</gene>
<dbReference type="Proteomes" id="UP001168146">
    <property type="component" value="Unassembled WGS sequence"/>
</dbReference>
<feature type="domain" description="Cyanovirin-N" evidence="1">
    <location>
        <begin position="50"/>
        <end position="107"/>
    </location>
</feature>
<evidence type="ECO:0000313" key="3">
    <source>
        <dbReference type="Proteomes" id="UP001168146"/>
    </source>
</evidence>
<dbReference type="Pfam" id="PF08881">
    <property type="entry name" value="CVNH"/>
    <property type="match status" value="1"/>
</dbReference>
<name>A0AAN6J428_9PEZI</name>
<comment type="caution">
    <text evidence="2">The sequence shown here is derived from an EMBL/GenBank/DDBJ whole genome shotgun (WGS) entry which is preliminary data.</text>
</comment>
<dbReference type="EMBL" id="JASUXU010000051">
    <property type="protein sequence ID" value="KAK0315262.1"/>
    <property type="molecule type" value="Genomic_DNA"/>
</dbReference>
<dbReference type="Gene3D" id="2.30.60.10">
    <property type="entry name" value="Cyanovirin-N"/>
    <property type="match status" value="1"/>
</dbReference>
<dbReference type="SUPFAM" id="SSF51322">
    <property type="entry name" value="Cyanovirin-N"/>
    <property type="match status" value="1"/>
</dbReference>
<dbReference type="InterPro" id="IPR011058">
    <property type="entry name" value="Cyanovirin-N"/>
</dbReference>
<organism evidence="2 3">
    <name type="scientific">Friedmanniomyces endolithicus</name>
    <dbReference type="NCBI Taxonomy" id="329885"/>
    <lineage>
        <taxon>Eukaryota</taxon>
        <taxon>Fungi</taxon>
        <taxon>Dikarya</taxon>
        <taxon>Ascomycota</taxon>
        <taxon>Pezizomycotina</taxon>
        <taxon>Dothideomycetes</taxon>
        <taxon>Dothideomycetidae</taxon>
        <taxon>Mycosphaerellales</taxon>
        <taxon>Teratosphaeriaceae</taxon>
        <taxon>Friedmanniomyces</taxon>
    </lineage>
</organism>
<evidence type="ECO:0000313" key="2">
    <source>
        <dbReference type="EMBL" id="KAK0315262.1"/>
    </source>
</evidence>
<dbReference type="InterPro" id="IPR036673">
    <property type="entry name" value="Cyanovirin-N_sf"/>
</dbReference>
<evidence type="ECO:0000259" key="1">
    <source>
        <dbReference type="Pfam" id="PF08881"/>
    </source>
</evidence>
<protein>
    <recommendedName>
        <fullName evidence="1">Cyanovirin-N domain-containing protein</fullName>
    </recommendedName>
</protein>
<accession>A0AAN6J428</accession>